<dbReference type="SUPFAM" id="SSF47473">
    <property type="entry name" value="EF-hand"/>
    <property type="match status" value="1"/>
</dbReference>
<dbReference type="CDD" id="cd00051">
    <property type="entry name" value="EFh"/>
    <property type="match status" value="1"/>
</dbReference>
<dbReference type="SUPFAM" id="SSF51730">
    <property type="entry name" value="FAD-linked oxidoreductase"/>
    <property type="match status" value="2"/>
</dbReference>
<reference evidence="8 9" key="1">
    <citation type="journal article" date="2018" name="New Phytol.">
        <title>Phylogenomics of Endogonaceae and evolution of mycorrhizas within Mucoromycota.</title>
        <authorList>
            <person name="Chang Y."/>
            <person name="Desiro A."/>
            <person name="Na H."/>
            <person name="Sandor L."/>
            <person name="Lipzen A."/>
            <person name="Clum A."/>
            <person name="Barry K."/>
            <person name="Grigoriev I.V."/>
            <person name="Martin F.M."/>
            <person name="Stajich J.E."/>
            <person name="Smith M.E."/>
            <person name="Bonito G."/>
            <person name="Spatafora J.W."/>
        </authorList>
    </citation>
    <scope>NUCLEOTIDE SEQUENCE [LARGE SCALE GENOMIC DNA]</scope>
    <source>
        <strain evidence="8 9">GMNB39</strain>
    </source>
</reference>
<dbReference type="PANTHER" id="PTHR13914">
    <property type="entry name" value="PROLINE OXIDASE"/>
    <property type="match status" value="1"/>
</dbReference>
<dbReference type="GO" id="GO:0004657">
    <property type="term" value="F:proline dehydrogenase activity"/>
    <property type="evidence" value="ECO:0007669"/>
    <property type="project" value="UniProtKB-EC"/>
</dbReference>
<evidence type="ECO:0000256" key="5">
    <source>
        <dbReference type="ARBA" id="ARBA00023062"/>
    </source>
</evidence>
<dbReference type="PROSITE" id="PS50222">
    <property type="entry name" value="EF_HAND_2"/>
    <property type="match status" value="2"/>
</dbReference>
<evidence type="ECO:0000313" key="9">
    <source>
        <dbReference type="Proteomes" id="UP000268093"/>
    </source>
</evidence>
<proteinExistence type="inferred from homology"/>
<keyword evidence="9" id="KW-1185">Reference proteome</keyword>
<dbReference type="InterPro" id="IPR002872">
    <property type="entry name" value="Proline_DH_dom"/>
</dbReference>
<evidence type="ECO:0000256" key="1">
    <source>
        <dbReference type="ARBA" id="ARBA00005869"/>
    </source>
</evidence>
<dbReference type="InterPro" id="IPR002048">
    <property type="entry name" value="EF_hand_dom"/>
</dbReference>
<dbReference type="InterPro" id="IPR029041">
    <property type="entry name" value="FAD-linked_oxidoreductase-like"/>
</dbReference>
<keyword evidence="6" id="KW-0274">FAD</keyword>
<evidence type="ECO:0000256" key="2">
    <source>
        <dbReference type="ARBA" id="ARBA00012695"/>
    </source>
</evidence>
<dbReference type="GO" id="GO:0071949">
    <property type="term" value="F:FAD binding"/>
    <property type="evidence" value="ECO:0007669"/>
    <property type="project" value="TreeGrafter"/>
</dbReference>
<keyword evidence="6" id="KW-0285">Flavoprotein</keyword>
<dbReference type="PROSITE" id="PS00018">
    <property type="entry name" value="EF_HAND_1"/>
    <property type="match status" value="1"/>
</dbReference>
<dbReference type="GO" id="GO:0005739">
    <property type="term" value="C:mitochondrion"/>
    <property type="evidence" value="ECO:0007669"/>
    <property type="project" value="TreeGrafter"/>
</dbReference>
<dbReference type="InterPro" id="IPR011992">
    <property type="entry name" value="EF-hand-dom_pair"/>
</dbReference>
<dbReference type="Gene3D" id="3.20.20.220">
    <property type="match status" value="1"/>
</dbReference>
<keyword evidence="4 6" id="KW-0560">Oxidoreductase</keyword>
<dbReference type="GO" id="GO:0010133">
    <property type="term" value="P:L-proline catabolic process to L-glutamate"/>
    <property type="evidence" value="ECO:0007669"/>
    <property type="project" value="TreeGrafter"/>
</dbReference>
<dbReference type="AlphaFoldDB" id="A0A433DIK1"/>
<dbReference type="GO" id="GO:0005509">
    <property type="term" value="F:calcium ion binding"/>
    <property type="evidence" value="ECO:0007669"/>
    <property type="project" value="InterPro"/>
</dbReference>
<comment type="function">
    <text evidence="6">Converts proline to delta-1-pyrroline-5-carboxylate.</text>
</comment>
<comment type="similarity">
    <text evidence="1 6">Belongs to the proline oxidase family.</text>
</comment>
<organism evidence="8 9">
    <name type="scientific">Jimgerdemannia flammicorona</name>
    <dbReference type="NCBI Taxonomy" id="994334"/>
    <lineage>
        <taxon>Eukaryota</taxon>
        <taxon>Fungi</taxon>
        <taxon>Fungi incertae sedis</taxon>
        <taxon>Mucoromycota</taxon>
        <taxon>Mucoromycotina</taxon>
        <taxon>Endogonomycetes</taxon>
        <taxon>Endogonales</taxon>
        <taxon>Endogonaceae</taxon>
        <taxon>Jimgerdemannia</taxon>
    </lineage>
</organism>
<dbReference type="SMART" id="SM00054">
    <property type="entry name" value="EFh"/>
    <property type="match status" value="2"/>
</dbReference>
<feature type="domain" description="EF-hand" evidence="7">
    <location>
        <begin position="288"/>
        <end position="323"/>
    </location>
</feature>
<evidence type="ECO:0000259" key="7">
    <source>
        <dbReference type="PROSITE" id="PS50222"/>
    </source>
</evidence>
<dbReference type="OrthoDB" id="2441180at2759"/>
<accession>A0A433DIK1</accession>
<sequence length="486" mass="54140">MLPLLTAANRTAIRAPLHLLRVNPARSLRPTATYTTLSAQNKPLVWSNFAYAAAFTGVASASLLYSLKTPTKLESPQPISAFVNSNASATIAELNDDNNRIAVRSKSAPELILSMAVYRVCTMTWLVDLAPHIIELAEKIHVSGPIYWVVRRTFFRQFCGGESADDCVGTMEKLKTSGIGSILDLSIEADLEISAADPATTRARYNQQADRVLDLTKTCLETARSQPNSFAAIKITAFAPPSFLQDMTIVLQFVRDAFHRADADADGRIRFAEFRDIVRSMPGSSTIDADSLAAKLFAQSDADNDGMIDFLEFSETFSIDSPAVKPLFVSAKGLTPDHIEDYDRMMDRLYDLCNYARANNVRLMVDAEQSYFQRTIDHVAMKLEKEYNRKENPNGPVIFNTCNNPSDMFACSNLLSCLDKLLIAIFQYFFHVSDQMYLKEALSKLRMDVERAKRGGFVFGAKLVRGAYMVSERKVGAPVLREHQKT</sequence>
<dbReference type="Pfam" id="PF01619">
    <property type="entry name" value="Pro_dh"/>
    <property type="match status" value="1"/>
</dbReference>
<gene>
    <name evidence="8" type="ORF">BC936DRAFT_138132</name>
</gene>
<keyword evidence="5 6" id="KW-0642">Proline metabolism</keyword>
<comment type="caution">
    <text evidence="8">The sequence shown here is derived from an EMBL/GenBank/DDBJ whole genome shotgun (WGS) entry which is preliminary data.</text>
</comment>
<comment type="cofactor">
    <cofactor evidence="6">
        <name>FAD</name>
        <dbReference type="ChEBI" id="CHEBI:57692"/>
    </cofactor>
</comment>
<evidence type="ECO:0000256" key="4">
    <source>
        <dbReference type="ARBA" id="ARBA00023002"/>
    </source>
</evidence>
<keyword evidence="3" id="KW-0106">Calcium</keyword>
<dbReference type="InterPro" id="IPR015659">
    <property type="entry name" value="Proline_oxidase"/>
</dbReference>
<dbReference type="EMBL" id="RBNI01001252">
    <property type="protein sequence ID" value="RUP50684.1"/>
    <property type="molecule type" value="Genomic_DNA"/>
</dbReference>
<feature type="domain" description="EF-hand" evidence="7">
    <location>
        <begin position="249"/>
        <end position="284"/>
    </location>
</feature>
<evidence type="ECO:0000256" key="3">
    <source>
        <dbReference type="ARBA" id="ARBA00022837"/>
    </source>
</evidence>
<dbReference type="Proteomes" id="UP000268093">
    <property type="component" value="Unassembled WGS sequence"/>
</dbReference>
<dbReference type="Gene3D" id="1.10.238.10">
    <property type="entry name" value="EF-hand"/>
    <property type="match status" value="1"/>
</dbReference>
<evidence type="ECO:0000256" key="6">
    <source>
        <dbReference type="RuleBase" id="RU364054"/>
    </source>
</evidence>
<name>A0A433DIK1_9FUNG</name>
<dbReference type="InterPro" id="IPR018247">
    <property type="entry name" value="EF_Hand_1_Ca_BS"/>
</dbReference>
<dbReference type="Pfam" id="PF13499">
    <property type="entry name" value="EF-hand_7"/>
    <property type="match status" value="1"/>
</dbReference>
<evidence type="ECO:0000313" key="8">
    <source>
        <dbReference type="EMBL" id="RUP50684.1"/>
    </source>
</evidence>
<protein>
    <recommendedName>
        <fullName evidence="2 6">Proline dehydrogenase</fullName>
        <ecNumber evidence="2 6">1.5.5.2</ecNumber>
    </recommendedName>
</protein>
<dbReference type="EC" id="1.5.5.2" evidence="2 6"/>
<comment type="catalytic activity">
    <reaction evidence="6">
        <text>L-proline + a quinone = (S)-1-pyrroline-5-carboxylate + a quinol + H(+)</text>
        <dbReference type="Rhea" id="RHEA:23784"/>
        <dbReference type="ChEBI" id="CHEBI:15378"/>
        <dbReference type="ChEBI" id="CHEBI:17388"/>
        <dbReference type="ChEBI" id="CHEBI:24646"/>
        <dbReference type="ChEBI" id="CHEBI:60039"/>
        <dbReference type="ChEBI" id="CHEBI:132124"/>
        <dbReference type="EC" id="1.5.5.2"/>
    </reaction>
</comment>
<dbReference type="PANTHER" id="PTHR13914:SF0">
    <property type="entry name" value="PROLINE DEHYDROGENASE 1, MITOCHONDRIAL"/>
    <property type="match status" value="1"/>
</dbReference>